<dbReference type="SMART" id="SM00283">
    <property type="entry name" value="MA"/>
    <property type="match status" value="1"/>
</dbReference>
<evidence type="ECO:0000256" key="3">
    <source>
        <dbReference type="PROSITE-ProRule" id="PRU00284"/>
    </source>
</evidence>
<dbReference type="Pfam" id="PF00672">
    <property type="entry name" value="HAMP"/>
    <property type="match status" value="1"/>
</dbReference>
<sequence>MKLTGKLSIVSGALAAAVAVQAVLIVSHARTSLSDTHRVANRDSVFNNTVLKLESDFYGYDDQMNMYVLVAQRGQTGLANTTYQQAQQFRQQFQAGLSKAQGLASTGRATALLSEVSQQMAAYNQDATQVRNDLLNHRVSAAVAMQTTGNNAPSNAIMSLLSKLTAAGQAQLDSRLLAVDTSQNSSITWAWVTAVAVILFLVLVLFLVEWSAIRPLRQLKEVAEHLAEGNVQDEVRMNSADELGDLARAFRQMMTYLTDAGAVAQAISQGDLTVSPTAQGPDDVLGQSLVAMHSQLRDLINALQAAGKDVDGSANELTHVISQTTEATRQIATAIAQTAQATGESSQGLQQITSAMQEFKTAVDQVSQGTARQAEQVDHGEVALASMKEAQSLVHETTVRMEQLAVQSRDTAQQGRMQVEQTLAAIARIAEVAQLQAESVNRLGRHSEQIGAIAGTIADIASQTNLLALNANIEAARAGEHGRGFAVVADEVRKLAEQSSQEAKNVSDIIHTIQETVQLSLELMEKSNQEVTTGQTLARETSTAIGEMDDAVSQVADQIGAMSQTVSALEKQSLGVDQGMREIARIAQENAAATQQMSASLVGITDTVEGLAAISEETAAATEEVSTTSEHVAESTRSLSTKADVLSQVVERLNRVVSRYQL</sequence>
<evidence type="ECO:0000256" key="1">
    <source>
        <dbReference type="ARBA" id="ARBA00023224"/>
    </source>
</evidence>
<keyword evidence="1 3" id="KW-0807">Transducer</keyword>
<dbReference type="AlphaFoldDB" id="A0A7Y0L6Q6"/>
<keyword evidence="6" id="KW-0732">Signal</keyword>
<dbReference type="PANTHER" id="PTHR32089:SF112">
    <property type="entry name" value="LYSOZYME-LIKE PROTEIN-RELATED"/>
    <property type="match status" value="1"/>
</dbReference>
<comment type="caution">
    <text evidence="9">The sequence shown here is derived from an EMBL/GenBank/DDBJ whole genome shotgun (WGS) entry which is preliminary data.</text>
</comment>
<dbReference type="PROSITE" id="PS50885">
    <property type="entry name" value="HAMP"/>
    <property type="match status" value="1"/>
</dbReference>
<evidence type="ECO:0000259" key="8">
    <source>
        <dbReference type="PROSITE" id="PS50885"/>
    </source>
</evidence>
<evidence type="ECO:0000313" key="10">
    <source>
        <dbReference type="Proteomes" id="UP000533476"/>
    </source>
</evidence>
<feature type="transmembrane region" description="Helical" evidence="5">
    <location>
        <begin position="189"/>
        <end position="208"/>
    </location>
</feature>
<dbReference type="Gene3D" id="1.10.287.950">
    <property type="entry name" value="Methyl-accepting chemotaxis protein"/>
    <property type="match status" value="3"/>
</dbReference>
<feature type="domain" description="Methyl-accepting transducer" evidence="7">
    <location>
        <begin position="348"/>
        <end position="605"/>
    </location>
</feature>
<reference evidence="9 10" key="1">
    <citation type="submission" date="2020-04" db="EMBL/GenBank/DDBJ databases">
        <authorList>
            <person name="Zhang R."/>
            <person name="Schippers A."/>
        </authorList>
    </citation>
    <scope>NUCLEOTIDE SEQUENCE [LARGE SCALE GENOMIC DNA]</scope>
    <source>
        <strain evidence="9 10">DSM 109850</strain>
    </source>
</reference>
<dbReference type="InterPro" id="IPR004089">
    <property type="entry name" value="MCPsignal_dom"/>
</dbReference>
<dbReference type="Proteomes" id="UP000533476">
    <property type="component" value="Unassembled WGS sequence"/>
</dbReference>
<protein>
    <submittedName>
        <fullName evidence="9">HAMP domain-containing protein</fullName>
    </submittedName>
</protein>
<dbReference type="PANTHER" id="PTHR32089">
    <property type="entry name" value="METHYL-ACCEPTING CHEMOTAXIS PROTEIN MCPB"/>
    <property type="match status" value="1"/>
</dbReference>
<comment type="similarity">
    <text evidence="2">Belongs to the methyl-accepting chemotaxis (MCP) protein family.</text>
</comment>
<proteinExistence type="inferred from homology"/>
<dbReference type="Pfam" id="PF00015">
    <property type="entry name" value="MCPsignal"/>
    <property type="match status" value="1"/>
</dbReference>
<gene>
    <name evidence="9" type="ORF">HIJ39_18570</name>
</gene>
<dbReference type="SUPFAM" id="SSF158472">
    <property type="entry name" value="HAMP domain-like"/>
    <property type="match status" value="1"/>
</dbReference>
<name>A0A7Y0L6Q6_9FIRM</name>
<keyword evidence="5" id="KW-0472">Membrane</keyword>
<evidence type="ECO:0000313" key="9">
    <source>
        <dbReference type="EMBL" id="NMP24338.1"/>
    </source>
</evidence>
<dbReference type="SUPFAM" id="SSF58104">
    <property type="entry name" value="Methyl-accepting chemotaxis protein (MCP) signaling domain"/>
    <property type="match status" value="3"/>
</dbReference>
<evidence type="ECO:0000256" key="4">
    <source>
        <dbReference type="SAM" id="MobiDB-lite"/>
    </source>
</evidence>
<dbReference type="EMBL" id="JABBVZ010000102">
    <property type="protein sequence ID" value="NMP24338.1"/>
    <property type="molecule type" value="Genomic_DNA"/>
</dbReference>
<dbReference type="InterPro" id="IPR003660">
    <property type="entry name" value="HAMP_dom"/>
</dbReference>
<keyword evidence="10" id="KW-1185">Reference proteome</keyword>
<feature type="region of interest" description="Disordered" evidence="4">
    <location>
        <begin position="619"/>
        <end position="638"/>
    </location>
</feature>
<dbReference type="RefSeq" id="WP_169102384.1">
    <property type="nucleotide sequence ID" value="NZ_JABBVZ010000102.1"/>
</dbReference>
<evidence type="ECO:0000256" key="6">
    <source>
        <dbReference type="SAM" id="SignalP"/>
    </source>
</evidence>
<dbReference type="SMART" id="SM00304">
    <property type="entry name" value="HAMP"/>
    <property type="match status" value="1"/>
</dbReference>
<evidence type="ECO:0000259" key="7">
    <source>
        <dbReference type="PROSITE" id="PS50111"/>
    </source>
</evidence>
<feature type="signal peptide" evidence="6">
    <location>
        <begin position="1"/>
        <end position="22"/>
    </location>
</feature>
<evidence type="ECO:0000256" key="5">
    <source>
        <dbReference type="SAM" id="Phobius"/>
    </source>
</evidence>
<dbReference type="CDD" id="cd06225">
    <property type="entry name" value="HAMP"/>
    <property type="match status" value="1"/>
</dbReference>
<feature type="compositionally biased region" description="Low complexity" evidence="4">
    <location>
        <begin position="619"/>
        <end position="630"/>
    </location>
</feature>
<evidence type="ECO:0000256" key="2">
    <source>
        <dbReference type="ARBA" id="ARBA00029447"/>
    </source>
</evidence>
<keyword evidence="5" id="KW-1133">Transmembrane helix</keyword>
<organism evidence="9 10">
    <name type="scientific">Sulfobacillus harzensis</name>
    <dbReference type="NCBI Taxonomy" id="2729629"/>
    <lineage>
        <taxon>Bacteria</taxon>
        <taxon>Bacillati</taxon>
        <taxon>Bacillota</taxon>
        <taxon>Clostridia</taxon>
        <taxon>Eubacteriales</taxon>
        <taxon>Clostridiales Family XVII. Incertae Sedis</taxon>
        <taxon>Sulfobacillus</taxon>
    </lineage>
</organism>
<dbReference type="GO" id="GO:0016020">
    <property type="term" value="C:membrane"/>
    <property type="evidence" value="ECO:0007669"/>
    <property type="project" value="UniProtKB-SubCell"/>
</dbReference>
<keyword evidence="5" id="KW-0812">Transmembrane</keyword>
<accession>A0A7Y0L6Q6</accession>
<feature type="chain" id="PRO_5038777715" evidence="6">
    <location>
        <begin position="23"/>
        <end position="662"/>
    </location>
</feature>
<dbReference type="GO" id="GO:0007165">
    <property type="term" value="P:signal transduction"/>
    <property type="evidence" value="ECO:0007669"/>
    <property type="project" value="UniProtKB-KW"/>
</dbReference>
<dbReference type="Gene3D" id="6.10.340.10">
    <property type="match status" value="1"/>
</dbReference>
<dbReference type="PROSITE" id="PS50111">
    <property type="entry name" value="CHEMOTAXIS_TRANSDUC_2"/>
    <property type="match status" value="1"/>
</dbReference>
<feature type="domain" description="HAMP" evidence="8">
    <location>
        <begin position="210"/>
        <end position="262"/>
    </location>
</feature>